<dbReference type="AlphaFoldDB" id="A0A8K0E2J3"/>
<proteinExistence type="predicted"/>
<protein>
    <submittedName>
        <fullName evidence="1">Uncharacterized protein</fullName>
    </submittedName>
</protein>
<comment type="caution">
    <text evidence="1">The sequence shown here is derived from an EMBL/GenBank/DDBJ whole genome shotgun (WGS) entry which is preliminary data.</text>
</comment>
<reference evidence="1" key="1">
    <citation type="submission" date="2020-03" db="EMBL/GenBank/DDBJ databases">
        <title>A high-quality chromosome-level genome assembly of a woody plant with both climbing and erect habits, Rhamnella rubrinervis.</title>
        <authorList>
            <person name="Lu Z."/>
            <person name="Yang Y."/>
            <person name="Zhu X."/>
            <person name="Sun Y."/>
        </authorList>
    </citation>
    <scope>NUCLEOTIDE SEQUENCE</scope>
    <source>
        <strain evidence="1">BYM</strain>
        <tissue evidence="1">Leaf</tissue>
    </source>
</reference>
<organism evidence="1 2">
    <name type="scientific">Rhamnella rubrinervis</name>
    <dbReference type="NCBI Taxonomy" id="2594499"/>
    <lineage>
        <taxon>Eukaryota</taxon>
        <taxon>Viridiplantae</taxon>
        <taxon>Streptophyta</taxon>
        <taxon>Embryophyta</taxon>
        <taxon>Tracheophyta</taxon>
        <taxon>Spermatophyta</taxon>
        <taxon>Magnoliopsida</taxon>
        <taxon>eudicotyledons</taxon>
        <taxon>Gunneridae</taxon>
        <taxon>Pentapetalae</taxon>
        <taxon>rosids</taxon>
        <taxon>fabids</taxon>
        <taxon>Rosales</taxon>
        <taxon>Rhamnaceae</taxon>
        <taxon>rhamnoid group</taxon>
        <taxon>Rhamneae</taxon>
        <taxon>Rhamnella</taxon>
    </lineage>
</organism>
<accession>A0A8K0E2J3</accession>
<dbReference type="Proteomes" id="UP000796880">
    <property type="component" value="Unassembled WGS sequence"/>
</dbReference>
<dbReference type="OrthoDB" id="1726596at2759"/>
<evidence type="ECO:0000313" key="1">
    <source>
        <dbReference type="EMBL" id="KAF3441096.1"/>
    </source>
</evidence>
<dbReference type="EMBL" id="VOIH02000007">
    <property type="protein sequence ID" value="KAF3441096.1"/>
    <property type="molecule type" value="Genomic_DNA"/>
</dbReference>
<keyword evidence="2" id="KW-1185">Reference proteome</keyword>
<name>A0A8K0E2J3_9ROSA</name>
<sequence length="173" mass="19265">MENSSAENTCIENSSAGTICMANSSTGNLSVGNSNSYTKDTKFILLCNHFFLLSREPLPLHFSLLPTMTTVSDKPRCHRFHLRYTSDTDDDEVDDQDGDVGDEDFFDGEGEDEAAAYYYHGQILNKPNEPSSHVSVMCCFLAVEKLLVESKKACLSFCLVALVTRFGLEQFHI</sequence>
<evidence type="ECO:0000313" key="2">
    <source>
        <dbReference type="Proteomes" id="UP000796880"/>
    </source>
</evidence>
<gene>
    <name evidence="1" type="ORF">FNV43_RR15006</name>
</gene>